<keyword evidence="8" id="KW-1185">Reference proteome</keyword>
<dbReference type="Proteomes" id="UP001320831">
    <property type="component" value="Unassembled WGS sequence"/>
</dbReference>
<dbReference type="InterPro" id="IPR011766">
    <property type="entry name" value="TPP_enzyme_TPP-bd"/>
</dbReference>
<dbReference type="InterPro" id="IPR029061">
    <property type="entry name" value="THDP-binding"/>
</dbReference>
<evidence type="ECO:0000259" key="5">
    <source>
        <dbReference type="Pfam" id="PF02775"/>
    </source>
</evidence>
<dbReference type="Pfam" id="PF00205">
    <property type="entry name" value="TPP_enzyme_M"/>
    <property type="match status" value="1"/>
</dbReference>
<dbReference type="PANTHER" id="PTHR18968:SF164">
    <property type="entry name" value="PYRUVATE DECARBOXYLASE"/>
    <property type="match status" value="1"/>
</dbReference>
<dbReference type="CDD" id="cd02002">
    <property type="entry name" value="TPP_BFDC"/>
    <property type="match status" value="1"/>
</dbReference>
<evidence type="ECO:0000313" key="8">
    <source>
        <dbReference type="Proteomes" id="UP001320831"/>
    </source>
</evidence>
<feature type="domain" description="Thiamine pyrophosphate enzyme central" evidence="4">
    <location>
        <begin position="217"/>
        <end position="346"/>
    </location>
</feature>
<organism evidence="7 8">
    <name type="scientific">Chelativorans salis</name>
    <dbReference type="NCBI Taxonomy" id="2978478"/>
    <lineage>
        <taxon>Bacteria</taxon>
        <taxon>Pseudomonadati</taxon>
        <taxon>Pseudomonadota</taxon>
        <taxon>Alphaproteobacteria</taxon>
        <taxon>Hyphomicrobiales</taxon>
        <taxon>Phyllobacteriaceae</taxon>
        <taxon>Chelativorans</taxon>
    </lineage>
</organism>
<dbReference type="InterPro" id="IPR012001">
    <property type="entry name" value="Thiamin_PyroP_enz_TPP-bd_dom"/>
</dbReference>
<proteinExistence type="inferred from homology"/>
<evidence type="ECO:0000256" key="1">
    <source>
        <dbReference type="ARBA" id="ARBA00007812"/>
    </source>
</evidence>
<dbReference type="SUPFAM" id="SSF52518">
    <property type="entry name" value="Thiamin diphosphate-binding fold (THDP-binding)"/>
    <property type="match status" value="2"/>
</dbReference>
<comment type="caution">
    <text evidence="7">The sequence shown here is derived from an EMBL/GenBank/DDBJ whole genome shotgun (WGS) entry which is preliminary data.</text>
</comment>
<dbReference type="PANTHER" id="PTHR18968">
    <property type="entry name" value="THIAMINE PYROPHOSPHATE ENZYMES"/>
    <property type="match status" value="1"/>
</dbReference>
<feature type="domain" description="Thiamine pyrophosphate enzyme TPP-binding" evidence="5">
    <location>
        <begin position="416"/>
        <end position="560"/>
    </location>
</feature>
<evidence type="ECO:0000259" key="4">
    <source>
        <dbReference type="Pfam" id="PF00205"/>
    </source>
</evidence>
<accession>A0ABT2LX37</accession>
<protein>
    <submittedName>
        <fullName evidence="7">Thiamine pyrophosphate-requiring protein</fullName>
    </submittedName>
</protein>
<gene>
    <name evidence="7" type="ORF">N5A92_25815</name>
</gene>
<feature type="domain" description="Thiamine pyrophosphate enzyme N-terminal TPP-binding" evidence="6">
    <location>
        <begin position="16"/>
        <end position="133"/>
    </location>
</feature>
<sequence length="574" mass="61235">MALDQAERKAAPDNRTGAESLLLGLKSAGIDFIFANAGTDFPPIIEAFAALDENAVPVPVTVPHETASVAMAHGYYLLTGRAQATMVHVNVGLANSAMGAINAASDNIPVLIMSGRTPITEHGRRGARVSPIQYGQEMYDQSSLVSDVVKFHYEMRYPEQGGLLAARAAVLATSEPKGPVYVSLPREALMDIVPASNADAPCLQAPATVPYPDPAAIAQAAQWLSAAKNPLIVCQRGDPDGRVGAALADLAETFAIPVVEPFSIRNLMASDHPMFLGYDIKMPLAAADVVLVVDSGVPWIESLHRPASETKIIHLGPDPNFQRMPVRGYQADLAIASDASAGLTALATAMEPTTSMVEERRARYARLSRERLEKAAENAAEGCASPMSTEWMSHCVAAVMDERAVIFSELGVLPGHLRVNGPNRIFSNPHSGGLGWALPAALGAQLADRERLVIASMGDGSYMFANPIACHQIAEALELPVLTIVKNNSMWNAVRRSVINSYPGGAAAKSNRMPLTSLEPSPDYTQAAAASRAYTERVEHGEELPAALARAVEVIRKERRQVLLELKVAASDKH</sequence>
<keyword evidence="2 3" id="KW-0786">Thiamine pyrophosphate</keyword>
<evidence type="ECO:0000256" key="2">
    <source>
        <dbReference type="ARBA" id="ARBA00023052"/>
    </source>
</evidence>
<evidence type="ECO:0000256" key="3">
    <source>
        <dbReference type="RuleBase" id="RU362132"/>
    </source>
</evidence>
<evidence type="ECO:0000259" key="6">
    <source>
        <dbReference type="Pfam" id="PF02776"/>
    </source>
</evidence>
<dbReference type="InterPro" id="IPR012000">
    <property type="entry name" value="Thiamin_PyroP_enz_cen_dom"/>
</dbReference>
<reference evidence="7 8" key="1">
    <citation type="submission" date="2022-09" db="EMBL/GenBank/DDBJ databases">
        <title>Chelativorans salina sp. nov., a novel slightly halophilic bacterium isolated from a saline lake sediment enrichment.</title>
        <authorList>
            <person name="Gao L."/>
            <person name="Fang B.-Z."/>
            <person name="Li W.-J."/>
        </authorList>
    </citation>
    <scope>NUCLEOTIDE SEQUENCE [LARGE SCALE GENOMIC DNA]</scope>
    <source>
        <strain evidence="7 8">EGI FJ00035</strain>
    </source>
</reference>
<dbReference type="RefSeq" id="WP_260907382.1">
    <property type="nucleotide sequence ID" value="NZ_JAOCZP010000014.1"/>
</dbReference>
<dbReference type="Gene3D" id="3.40.50.970">
    <property type="match status" value="2"/>
</dbReference>
<dbReference type="Gene3D" id="3.40.50.1220">
    <property type="entry name" value="TPP-binding domain"/>
    <property type="match status" value="1"/>
</dbReference>
<comment type="similarity">
    <text evidence="1 3">Belongs to the TPP enzyme family.</text>
</comment>
<dbReference type="Pfam" id="PF02775">
    <property type="entry name" value="TPP_enzyme_C"/>
    <property type="match status" value="1"/>
</dbReference>
<dbReference type="InterPro" id="IPR029035">
    <property type="entry name" value="DHS-like_NAD/FAD-binding_dom"/>
</dbReference>
<dbReference type="NCBIfam" id="NF006203">
    <property type="entry name" value="PRK08327.1"/>
    <property type="match status" value="1"/>
</dbReference>
<name>A0ABT2LX37_9HYPH</name>
<dbReference type="CDD" id="cd07035">
    <property type="entry name" value="TPP_PYR_POX_like"/>
    <property type="match status" value="1"/>
</dbReference>
<dbReference type="Pfam" id="PF02776">
    <property type="entry name" value="TPP_enzyme_N"/>
    <property type="match status" value="1"/>
</dbReference>
<dbReference type="EMBL" id="JAOCZP010000014">
    <property type="protein sequence ID" value="MCT7378432.1"/>
    <property type="molecule type" value="Genomic_DNA"/>
</dbReference>
<dbReference type="SUPFAM" id="SSF52467">
    <property type="entry name" value="DHS-like NAD/FAD-binding domain"/>
    <property type="match status" value="1"/>
</dbReference>
<dbReference type="InterPro" id="IPR045229">
    <property type="entry name" value="TPP_enz"/>
</dbReference>
<evidence type="ECO:0000313" key="7">
    <source>
        <dbReference type="EMBL" id="MCT7378432.1"/>
    </source>
</evidence>